<dbReference type="InterPro" id="IPR009061">
    <property type="entry name" value="DNA-bd_dom_put_sf"/>
</dbReference>
<dbReference type="SUPFAM" id="SSF46955">
    <property type="entry name" value="Putative DNA-binding domain"/>
    <property type="match status" value="1"/>
</dbReference>
<proteinExistence type="predicted"/>
<sequence length="91" mass="10756">MKTFDTEECAEFLKVDRTTILRLAANGFLPGAKIGRGWVFIEDDIVEYLRIQTKIQQRNRQDDYESSIKKFSDETKHILPIRSTRRKRLLP</sequence>
<organism evidence="2">
    <name type="scientific">uncultured Caudovirales phage</name>
    <dbReference type="NCBI Taxonomy" id="2100421"/>
    <lineage>
        <taxon>Viruses</taxon>
        <taxon>Duplodnaviria</taxon>
        <taxon>Heunggongvirae</taxon>
        <taxon>Uroviricota</taxon>
        <taxon>Caudoviricetes</taxon>
        <taxon>Peduoviridae</taxon>
        <taxon>Maltschvirus</taxon>
        <taxon>Maltschvirus maltsch</taxon>
    </lineage>
</organism>
<gene>
    <name evidence="2" type="ORF">UFOVP26_133</name>
</gene>
<dbReference type="InterPro" id="IPR041657">
    <property type="entry name" value="HTH_17"/>
</dbReference>
<name>A0A6J5KLQ9_9CAUD</name>
<keyword evidence="2" id="KW-0238">DNA-binding</keyword>
<dbReference type="EMBL" id="LR796152">
    <property type="protein sequence ID" value="CAB4122223.1"/>
    <property type="molecule type" value="Genomic_DNA"/>
</dbReference>
<accession>A0A6J5KLQ9</accession>
<reference evidence="2" key="1">
    <citation type="submission" date="2020-04" db="EMBL/GenBank/DDBJ databases">
        <authorList>
            <person name="Chiriac C."/>
            <person name="Salcher M."/>
            <person name="Ghai R."/>
            <person name="Kavagutti S V."/>
        </authorList>
    </citation>
    <scope>NUCLEOTIDE SEQUENCE</scope>
</reference>
<dbReference type="Pfam" id="PF12728">
    <property type="entry name" value="HTH_17"/>
    <property type="match status" value="1"/>
</dbReference>
<evidence type="ECO:0000313" key="2">
    <source>
        <dbReference type="EMBL" id="CAB4122223.1"/>
    </source>
</evidence>
<dbReference type="InterPro" id="IPR010093">
    <property type="entry name" value="SinI_DNA-bd"/>
</dbReference>
<dbReference type="GO" id="GO:0003677">
    <property type="term" value="F:DNA binding"/>
    <property type="evidence" value="ECO:0007669"/>
    <property type="project" value="UniProtKB-KW"/>
</dbReference>
<dbReference type="NCBIfam" id="TIGR01764">
    <property type="entry name" value="excise"/>
    <property type="match status" value="1"/>
</dbReference>
<evidence type="ECO:0000259" key="1">
    <source>
        <dbReference type="Pfam" id="PF12728"/>
    </source>
</evidence>
<feature type="domain" description="Helix-turn-helix" evidence="1">
    <location>
        <begin position="4"/>
        <end position="50"/>
    </location>
</feature>
<protein>
    <submittedName>
        <fullName evidence="2">SinI-like, DNA-binding domain</fullName>
    </submittedName>
</protein>